<keyword evidence="8" id="KW-0413">Isomerase</keyword>
<dbReference type="InterPro" id="IPR014710">
    <property type="entry name" value="RmlC-like_jellyroll"/>
</dbReference>
<dbReference type="PANTHER" id="PTHR21047">
    <property type="entry name" value="DTDP-6-DEOXY-D-GLUCOSE-3,5 EPIMERASE"/>
    <property type="match status" value="1"/>
</dbReference>
<comment type="catalytic activity">
    <reaction evidence="1">
        <text>dTDP-4-dehydro-6-deoxy-alpha-D-glucose = dTDP-4-dehydro-beta-L-rhamnose</text>
        <dbReference type="Rhea" id="RHEA:16969"/>
        <dbReference type="ChEBI" id="CHEBI:57649"/>
        <dbReference type="ChEBI" id="CHEBI:62830"/>
        <dbReference type="EC" id="5.1.3.13"/>
    </reaction>
</comment>
<comment type="function">
    <text evidence="2">Catalyzes the epimerization of the C3' and C5'positions of dTDP-6-deoxy-D-xylo-4-hexulose, forming dTDP-6-deoxy-L-lyxo-4-hexulose.</text>
</comment>
<evidence type="ECO:0000313" key="8">
    <source>
        <dbReference type="EMBL" id="MET4575713.1"/>
    </source>
</evidence>
<accession>A0ABV2Q571</accession>
<dbReference type="PANTHER" id="PTHR21047:SF2">
    <property type="entry name" value="THYMIDINE DIPHOSPHO-4-KETO-RHAMNOSE 3,5-EPIMERASE"/>
    <property type="match status" value="1"/>
</dbReference>
<dbReference type="SUPFAM" id="SSF51182">
    <property type="entry name" value="RmlC-like cupins"/>
    <property type="match status" value="1"/>
</dbReference>
<dbReference type="EC" id="5.1.3.13" evidence="3"/>
<evidence type="ECO:0000256" key="3">
    <source>
        <dbReference type="ARBA" id="ARBA00012098"/>
    </source>
</evidence>
<gene>
    <name evidence="8" type="ORF">ABIE13_000813</name>
</gene>
<evidence type="ECO:0000256" key="6">
    <source>
        <dbReference type="ARBA" id="ARBA00031424"/>
    </source>
</evidence>
<dbReference type="Pfam" id="PF00908">
    <property type="entry name" value="dTDP_sugar_isom"/>
    <property type="match status" value="1"/>
</dbReference>
<evidence type="ECO:0000256" key="5">
    <source>
        <dbReference type="ARBA" id="ARBA00029758"/>
    </source>
</evidence>
<evidence type="ECO:0000256" key="2">
    <source>
        <dbReference type="ARBA" id="ARBA00001997"/>
    </source>
</evidence>
<evidence type="ECO:0000256" key="1">
    <source>
        <dbReference type="ARBA" id="ARBA00001298"/>
    </source>
</evidence>
<protein>
    <recommendedName>
        <fullName evidence="4">dTDP-4-dehydrorhamnose 3,5-epimerase</fullName>
        <ecNumber evidence="3">5.1.3.13</ecNumber>
    </recommendedName>
    <alternativeName>
        <fullName evidence="6">Thymidine diphospho-4-keto-rhamnose 3,5-epimerase</fullName>
    </alternativeName>
    <alternativeName>
        <fullName evidence="5">dTDP-4-keto-6-deoxyglucose 3,5-epimerase</fullName>
    </alternativeName>
    <alternativeName>
        <fullName evidence="7">dTDP-6-deoxy-D-xylo-4-hexulose 3,5-epimerase</fullName>
    </alternativeName>
</protein>
<reference evidence="8 9" key="1">
    <citation type="submission" date="2024-06" db="EMBL/GenBank/DDBJ databases">
        <title>Sorghum-associated microbial communities from plants grown in Nebraska, USA.</title>
        <authorList>
            <person name="Schachtman D."/>
        </authorList>
    </citation>
    <scope>NUCLEOTIDE SEQUENCE [LARGE SCALE GENOMIC DNA]</scope>
    <source>
        <strain evidence="8 9">2709</strain>
    </source>
</reference>
<comment type="caution">
    <text evidence="8">The sequence shown here is derived from an EMBL/GenBank/DDBJ whole genome shotgun (WGS) entry which is preliminary data.</text>
</comment>
<organism evidence="8 9">
    <name type="scientific">Ottowia thiooxydans</name>
    <dbReference type="NCBI Taxonomy" id="219182"/>
    <lineage>
        <taxon>Bacteria</taxon>
        <taxon>Pseudomonadati</taxon>
        <taxon>Pseudomonadota</taxon>
        <taxon>Betaproteobacteria</taxon>
        <taxon>Burkholderiales</taxon>
        <taxon>Comamonadaceae</taxon>
        <taxon>Ottowia</taxon>
    </lineage>
</organism>
<sequence>MPVLSTSISGLLVVTWDMRHDERGYFKQTYQHGELAQALGREPRLRQGNHSRSRAKVLRGFHIEPWDKLIYVPRGLATCVVADVRPDSLTFGTSLQFLLGDSPGRLDRLFIHRGLANAFYSHAETDYLNDVSEEYTPKGRGGVAWNDPHLNVSWPDTAPILSDADRQQPTLSTLFPRHPFLA</sequence>
<dbReference type="Proteomes" id="UP001549320">
    <property type="component" value="Unassembled WGS sequence"/>
</dbReference>
<keyword evidence="9" id="KW-1185">Reference proteome</keyword>
<dbReference type="InterPro" id="IPR000888">
    <property type="entry name" value="RmlC-like"/>
</dbReference>
<evidence type="ECO:0000313" key="9">
    <source>
        <dbReference type="Proteomes" id="UP001549320"/>
    </source>
</evidence>
<evidence type="ECO:0000256" key="7">
    <source>
        <dbReference type="ARBA" id="ARBA00033311"/>
    </source>
</evidence>
<proteinExistence type="predicted"/>
<dbReference type="InterPro" id="IPR011051">
    <property type="entry name" value="RmlC_Cupin_sf"/>
</dbReference>
<dbReference type="RefSeq" id="WP_354441346.1">
    <property type="nucleotide sequence ID" value="NZ_JBEPSH010000002.1"/>
</dbReference>
<evidence type="ECO:0000256" key="4">
    <source>
        <dbReference type="ARBA" id="ARBA00019595"/>
    </source>
</evidence>
<name>A0ABV2Q571_9BURK</name>
<dbReference type="GO" id="GO:0008830">
    <property type="term" value="F:dTDP-4-dehydrorhamnose 3,5-epimerase activity"/>
    <property type="evidence" value="ECO:0007669"/>
    <property type="project" value="UniProtKB-EC"/>
</dbReference>
<dbReference type="EMBL" id="JBEPSH010000002">
    <property type="protein sequence ID" value="MET4575713.1"/>
    <property type="molecule type" value="Genomic_DNA"/>
</dbReference>
<dbReference type="Gene3D" id="2.60.120.10">
    <property type="entry name" value="Jelly Rolls"/>
    <property type="match status" value="1"/>
</dbReference>